<evidence type="ECO:0000313" key="5">
    <source>
        <dbReference type="Proteomes" id="UP000887116"/>
    </source>
</evidence>
<evidence type="ECO:0000259" key="3">
    <source>
        <dbReference type="Pfam" id="PF11976"/>
    </source>
</evidence>
<dbReference type="InterPro" id="IPR022617">
    <property type="entry name" value="Rad60/SUMO-like_dom"/>
</dbReference>
<feature type="domain" description="Rad60/SUMO-like" evidence="3">
    <location>
        <begin position="1"/>
        <end position="45"/>
    </location>
</feature>
<evidence type="ECO:0000313" key="4">
    <source>
        <dbReference type="EMBL" id="GFR18413.1"/>
    </source>
</evidence>
<dbReference type="OrthoDB" id="442921at2759"/>
<name>A0A8X6JB58_TRICU</name>
<evidence type="ECO:0000256" key="1">
    <source>
        <dbReference type="ARBA" id="ARBA00004123"/>
    </source>
</evidence>
<dbReference type="EMBL" id="BMAO01027614">
    <property type="protein sequence ID" value="GFR18413.1"/>
    <property type="molecule type" value="Genomic_DNA"/>
</dbReference>
<dbReference type="Gene3D" id="3.10.20.90">
    <property type="entry name" value="Phosphatidylinositol 3-kinase Catalytic Subunit, Chain A, domain 1"/>
    <property type="match status" value="1"/>
</dbReference>
<dbReference type="PANTHER" id="PTHR47187:SF1">
    <property type="entry name" value="NFATC2-INTERACTING PROTEIN"/>
    <property type="match status" value="1"/>
</dbReference>
<comment type="caution">
    <text evidence="4">The sequence shown here is derived from an EMBL/GenBank/DDBJ whole genome shotgun (WGS) entry which is preliminary data.</text>
</comment>
<gene>
    <name evidence="4" type="primary">AVEN_42094_1</name>
    <name evidence="4" type="ORF">TNCT_651851</name>
</gene>
<dbReference type="InterPro" id="IPR029071">
    <property type="entry name" value="Ubiquitin-like_domsf"/>
</dbReference>
<dbReference type="Pfam" id="PF11976">
    <property type="entry name" value="Rad60-SLD"/>
    <property type="match status" value="1"/>
</dbReference>
<keyword evidence="5" id="KW-1185">Reference proteome</keyword>
<dbReference type="GO" id="GO:0005634">
    <property type="term" value="C:nucleus"/>
    <property type="evidence" value="ECO:0007669"/>
    <property type="project" value="UniProtKB-SubCell"/>
</dbReference>
<protein>
    <submittedName>
        <fullName evidence="4">Rad60-SLD domain-containing protein</fullName>
    </submittedName>
</protein>
<evidence type="ECO:0000256" key="2">
    <source>
        <dbReference type="ARBA" id="ARBA00023242"/>
    </source>
</evidence>
<dbReference type="SUPFAM" id="SSF54236">
    <property type="entry name" value="Ubiquitin-like"/>
    <property type="match status" value="1"/>
</dbReference>
<proteinExistence type="predicted"/>
<keyword evidence="2" id="KW-0539">Nucleus</keyword>
<dbReference type="Proteomes" id="UP000887116">
    <property type="component" value="Unassembled WGS sequence"/>
</dbReference>
<reference evidence="4" key="1">
    <citation type="submission" date="2020-07" db="EMBL/GenBank/DDBJ databases">
        <title>Multicomponent nature underlies the extraordinary mechanical properties of spider dragline silk.</title>
        <authorList>
            <person name="Kono N."/>
            <person name="Nakamura H."/>
            <person name="Mori M."/>
            <person name="Yoshida Y."/>
            <person name="Ohtoshi R."/>
            <person name="Malay A.D."/>
            <person name="Moran D.A.P."/>
            <person name="Tomita M."/>
            <person name="Numata K."/>
            <person name="Arakawa K."/>
        </authorList>
    </citation>
    <scope>NUCLEOTIDE SEQUENCE</scope>
</reference>
<sequence length="79" mass="8811">MEKYANLRGLPLKDLIFEFDGEKINASDTPQDLDMESGSCVDVKVTGGSFKSKPSTSRQIVDLENEIPKDQMMQICVLD</sequence>
<dbReference type="InterPro" id="IPR052324">
    <property type="entry name" value="NFATC2-Int_DNA_Repair"/>
</dbReference>
<dbReference type="PANTHER" id="PTHR47187">
    <property type="entry name" value="NFATC2-INTERACTING PROTEIN"/>
    <property type="match status" value="1"/>
</dbReference>
<dbReference type="CDD" id="cd01763">
    <property type="entry name" value="Ubl_SUMO_like"/>
    <property type="match status" value="1"/>
</dbReference>
<organism evidence="4 5">
    <name type="scientific">Trichonephila clavata</name>
    <name type="common">Joro spider</name>
    <name type="synonym">Nephila clavata</name>
    <dbReference type="NCBI Taxonomy" id="2740835"/>
    <lineage>
        <taxon>Eukaryota</taxon>
        <taxon>Metazoa</taxon>
        <taxon>Ecdysozoa</taxon>
        <taxon>Arthropoda</taxon>
        <taxon>Chelicerata</taxon>
        <taxon>Arachnida</taxon>
        <taxon>Araneae</taxon>
        <taxon>Araneomorphae</taxon>
        <taxon>Entelegynae</taxon>
        <taxon>Araneoidea</taxon>
        <taxon>Nephilidae</taxon>
        <taxon>Trichonephila</taxon>
    </lineage>
</organism>
<dbReference type="GO" id="GO:0045944">
    <property type="term" value="P:positive regulation of transcription by RNA polymerase II"/>
    <property type="evidence" value="ECO:0007669"/>
    <property type="project" value="TreeGrafter"/>
</dbReference>
<comment type="subcellular location">
    <subcellularLocation>
        <location evidence="1">Nucleus</location>
    </subcellularLocation>
</comment>
<dbReference type="AlphaFoldDB" id="A0A8X6JB58"/>
<accession>A0A8X6JB58</accession>